<dbReference type="RefSeq" id="WP_003019476.1">
    <property type="nucleotide sequence ID" value="NZ_CACRSY010000014.1"/>
</dbReference>
<sequence length="217" mass="24227">MEKRMSNKFSLVITVLLIFVFCIQVYAETDTQQHGSISIALTEGKKGTSRENVEFSCTKIGEMKNGEYILKDEFLSSKVELNALKTADDMEKAANKLAEMDIQGEKVLLTDKNGKLCFSGLTKGVYFLEATDIAGYEAVAPFLISIPTFDEKEGRMNYDITVMPKHEPEKITTDAPQKPGAPQTGLDSPILKYFAGAFFIALFLVVWNIKMKNTKKK</sequence>
<name>A0A6N2UI96_BLAHA</name>
<keyword evidence="1" id="KW-0812">Transmembrane</keyword>
<reference evidence="2" key="1">
    <citation type="submission" date="2019-11" db="EMBL/GenBank/DDBJ databases">
        <authorList>
            <person name="Feng L."/>
        </authorList>
    </citation>
    <scope>NUCLEOTIDE SEQUENCE</scope>
    <source>
        <strain evidence="2">BhanseniiLFYP23</strain>
    </source>
</reference>
<evidence type="ECO:0000256" key="1">
    <source>
        <dbReference type="SAM" id="Phobius"/>
    </source>
</evidence>
<dbReference type="InterPro" id="IPR013783">
    <property type="entry name" value="Ig-like_fold"/>
</dbReference>
<evidence type="ECO:0000313" key="2">
    <source>
        <dbReference type="EMBL" id="VYT14996.1"/>
    </source>
</evidence>
<proteinExistence type="predicted"/>
<keyword evidence="1" id="KW-1133">Transmembrane helix</keyword>
<keyword evidence="1" id="KW-0472">Membrane</keyword>
<protein>
    <recommendedName>
        <fullName evidence="3">Gram-positive pilin subunit D1 N-terminal domain-containing protein</fullName>
    </recommendedName>
</protein>
<dbReference type="Gene3D" id="2.60.40.10">
    <property type="entry name" value="Immunoglobulins"/>
    <property type="match status" value="1"/>
</dbReference>
<feature type="transmembrane region" description="Helical" evidence="1">
    <location>
        <begin position="190"/>
        <end position="209"/>
    </location>
</feature>
<dbReference type="AlphaFoldDB" id="A0A6N2UI96"/>
<evidence type="ECO:0008006" key="3">
    <source>
        <dbReference type="Google" id="ProtNLM"/>
    </source>
</evidence>
<gene>
    <name evidence="2" type="ORF">BHLFYP23_00346</name>
</gene>
<organism evidence="2">
    <name type="scientific">Blautia hansenii</name>
    <name type="common">Ruminococcus hansenii</name>
    <dbReference type="NCBI Taxonomy" id="1322"/>
    <lineage>
        <taxon>Bacteria</taxon>
        <taxon>Bacillati</taxon>
        <taxon>Bacillota</taxon>
        <taxon>Clostridia</taxon>
        <taxon>Lachnospirales</taxon>
        <taxon>Lachnospiraceae</taxon>
        <taxon>Blautia</taxon>
    </lineage>
</organism>
<accession>A0A6N2UI96</accession>
<dbReference type="EMBL" id="CACRSY010000014">
    <property type="protein sequence ID" value="VYT14996.1"/>
    <property type="molecule type" value="Genomic_DNA"/>
</dbReference>